<dbReference type="Proteomes" id="UP000325315">
    <property type="component" value="Unassembled WGS sequence"/>
</dbReference>
<proteinExistence type="predicted"/>
<dbReference type="InterPro" id="IPR053134">
    <property type="entry name" value="RNA-dir_DNA_polymerase"/>
</dbReference>
<comment type="caution">
    <text evidence="1">The sequence shown here is derived from an EMBL/GenBank/DDBJ whole genome shotgun (WGS) entry which is preliminary data.</text>
</comment>
<accession>A0A5B6WJL7</accession>
<sequence length="142" mass="16523">MCLEEDFEGDRDCNLSPDLLRMVKIAACITAETKRDLIELLQEFKDVFVWSYQDMLGLSTNIVVYQLPIKEKCIPVQQKLRRIRPDVLLKIKEEPISSPSIKKDEKVRMCVDYRDLNKVSPIASYRHISGQHGRLLTFFLHG</sequence>
<keyword evidence="1" id="KW-0695">RNA-directed DNA polymerase</keyword>
<evidence type="ECO:0000313" key="2">
    <source>
        <dbReference type="Proteomes" id="UP000325315"/>
    </source>
</evidence>
<dbReference type="InterPro" id="IPR043502">
    <property type="entry name" value="DNA/RNA_pol_sf"/>
</dbReference>
<dbReference type="EMBL" id="SMMG02000003">
    <property type="protein sequence ID" value="KAA3481295.1"/>
    <property type="molecule type" value="Genomic_DNA"/>
</dbReference>
<dbReference type="GO" id="GO:0003964">
    <property type="term" value="F:RNA-directed DNA polymerase activity"/>
    <property type="evidence" value="ECO:0007669"/>
    <property type="project" value="UniProtKB-KW"/>
</dbReference>
<gene>
    <name evidence="1" type="ORF">EPI10_021669</name>
</gene>
<keyword evidence="1" id="KW-0808">Transferase</keyword>
<dbReference type="PANTHER" id="PTHR24559:SF457">
    <property type="entry name" value="RNA-DIRECTED DNA POLYMERASE HOMOLOG"/>
    <property type="match status" value="1"/>
</dbReference>
<reference evidence="2" key="1">
    <citation type="journal article" date="2019" name="Plant Biotechnol. J.">
        <title>Genome sequencing of the Australian wild diploid species Gossypium australe highlights disease resistance and delayed gland morphogenesis.</title>
        <authorList>
            <person name="Cai Y."/>
            <person name="Cai X."/>
            <person name="Wang Q."/>
            <person name="Wang P."/>
            <person name="Zhang Y."/>
            <person name="Cai C."/>
            <person name="Xu Y."/>
            <person name="Wang K."/>
            <person name="Zhou Z."/>
            <person name="Wang C."/>
            <person name="Geng S."/>
            <person name="Li B."/>
            <person name="Dong Q."/>
            <person name="Hou Y."/>
            <person name="Wang H."/>
            <person name="Ai P."/>
            <person name="Liu Z."/>
            <person name="Yi F."/>
            <person name="Sun M."/>
            <person name="An G."/>
            <person name="Cheng J."/>
            <person name="Zhang Y."/>
            <person name="Shi Q."/>
            <person name="Xie Y."/>
            <person name="Shi X."/>
            <person name="Chang Y."/>
            <person name="Huang F."/>
            <person name="Chen Y."/>
            <person name="Hong S."/>
            <person name="Mi L."/>
            <person name="Sun Q."/>
            <person name="Zhang L."/>
            <person name="Zhou B."/>
            <person name="Peng R."/>
            <person name="Zhang X."/>
            <person name="Liu F."/>
        </authorList>
    </citation>
    <scope>NUCLEOTIDE SEQUENCE [LARGE SCALE GENOMIC DNA]</scope>
    <source>
        <strain evidence="2">cv. PA1801</strain>
    </source>
</reference>
<dbReference type="SUPFAM" id="SSF56672">
    <property type="entry name" value="DNA/RNA polymerases"/>
    <property type="match status" value="1"/>
</dbReference>
<organism evidence="1 2">
    <name type="scientific">Gossypium australe</name>
    <dbReference type="NCBI Taxonomy" id="47621"/>
    <lineage>
        <taxon>Eukaryota</taxon>
        <taxon>Viridiplantae</taxon>
        <taxon>Streptophyta</taxon>
        <taxon>Embryophyta</taxon>
        <taxon>Tracheophyta</taxon>
        <taxon>Spermatophyta</taxon>
        <taxon>Magnoliopsida</taxon>
        <taxon>eudicotyledons</taxon>
        <taxon>Gunneridae</taxon>
        <taxon>Pentapetalae</taxon>
        <taxon>rosids</taxon>
        <taxon>malvids</taxon>
        <taxon>Malvales</taxon>
        <taxon>Malvaceae</taxon>
        <taxon>Malvoideae</taxon>
        <taxon>Gossypium</taxon>
    </lineage>
</organism>
<evidence type="ECO:0000313" key="1">
    <source>
        <dbReference type="EMBL" id="KAA3481295.1"/>
    </source>
</evidence>
<keyword evidence="1" id="KW-0548">Nucleotidyltransferase</keyword>
<keyword evidence="2" id="KW-1185">Reference proteome</keyword>
<dbReference type="PANTHER" id="PTHR24559">
    <property type="entry name" value="TRANSPOSON TY3-I GAG-POL POLYPROTEIN"/>
    <property type="match status" value="1"/>
</dbReference>
<dbReference type="Gene3D" id="3.10.10.10">
    <property type="entry name" value="HIV Type 1 Reverse Transcriptase, subunit A, domain 1"/>
    <property type="match status" value="1"/>
</dbReference>
<protein>
    <submittedName>
        <fullName evidence="1">RNA-directed DNA polymerase (Reverse transcriptase), Ribonuclease H</fullName>
    </submittedName>
</protein>
<name>A0A5B6WJL7_9ROSI</name>
<dbReference type="OrthoDB" id="1724165at2759"/>
<dbReference type="AlphaFoldDB" id="A0A5B6WJL7"/>